<gene>
    <name evidence="5" type="ORF">San01_10310</name>
</gene>
<feature type="chain" id="PRO_5023828279" description="Beta/gamma crystallin 'Greek key' domain-containing protein" evidence="3">
    <location>
        <begin position="25"/>
        <end position="137"/>
    </location>
</feature>
<dbReference type="Pfam" id="PF03995">
    <property type="entry name" value="Inhibitor_I36"/>
    <property type="match status" value="1"/>
</dbReference>
<organism evidence="5 6">
    <name type="scientific">Streptomyces angustmyceticus</name>
    <dbReference type="NCBI Taxonomy" id="285578"/>
    <lineage>
        <taxon>Bacteria</taxon>
        <taxon>Bacillati</taxon>
        <taxon>Actinomycetota</taxon>
        <taxon>Actinomycetes</taxon>
        <taxon>Kitasatosporales</taxon>
        <taxon>Streptomycetaceae</taxon>
        <taxon>Streptomyces</taxon>
    </lineage>
</organism>
<evidence type="ECO:0000256" key="2">
    <source>
        <dbReference type="ARBA" id="ARBA00022737"/>
    </source>
</evidence>
<keyword evidence="3" id="KW-0732">Signal</keyword>
<evidence type="ECO:0000313" key="5">
    <source>
        <dbReference type="EMBL" id="GES28544.1"/>
    </source>
</evidence>
<dbReference type="Gene3D" id="2.60.20.10">
    <property type="entry name" value="Crystallins"/>
    <property type="match status" value="1"/>
</dbReference>
<dbReference type="SMART" id="SM00247">
    <property type="entry name" value="XTALbg"/>
    <property type="match status" value="1"/>
</dbReference>
<feature type="domain" description="Beta/gamma crystallin 'Greek key'" evidence="4">
    <location>
        <begin position="53"/>
        <end position="136"/>
    </location>
</feature>
<comment type="similarity">
    <text evidence="1">Belongs to the beta/gamma-crystallin family.</text>
</comment>
<evidence type="ECO:0000259" key="4">
    <source>
        <dbReference type="SMART" id="SM00247"/>
    </source>
</evidence>
<feature type="signal peptide" evidence="3">
    <location>
        <begin position="1"/>
        <end position="24"/>
    </location>
</feature>
<accession>A0A5J4L730</accession>
<evidence type="ECO:0000313" key="6">
    <source>
        <dbReference type="Proteomes" id="UP000325598"/>
    </source>
</evidence>
<proteinExistence type="inferred from homology"/>
<dbReference type="InterPro" id="IPR001064">
    <property type="entry name" value="Beta/gamma_crystallin"/>
</dbReference>
<dbReference type="EMBL" id="BLAG01000005">
    <property type="protein sequence ID" value="GES28544.1"/>
    <property type="molecule type" value="Genomic_DNA"/>
</dbReference>
<sequence>MRHIVAAGAAATALSLGAALPAFAGDTQPSAERSRTATAHDASDLGALAAKRKVRIYQDANYTNRNTIFTENMQNLKKDGWNDTISSAQNLGTCRVTFYQHKNYVGARFSLEKGEKEPHFGDHPHMSDATSSIKFHC</sequence>
<evidence type="ECO:0000256" key="1">
    <source>
        <dbReference type="ARBA" id="ARBA00009646"/>
    </source>
</evidence>
<comment type="caution">
    <text evidence="5">The sequence shown here is derived from an EMBL/GenBank/DDBJ whole genome shotgun (WGS) entry which is preliminary data.</text>
</comment>
<evidence type="ECO:0000256" key="3">
    <source>
        <dbReference type="SAM" id="SignalP"/>
    </source>
</evidence>
<keyword evidence="2" id="KW-0677">Repeat</keyword>
<name>A0A5J4L730_9ACTN</name>
<reference evidence="5 6" key="1">
    <citation type="submission" date="2019-10" db="EMBL/GenBank/DDBJ databases">
        <title>Whole genome shotgun sequence of Streptomyces angustmyceticus NBRC 3934.</title>
        <authorList>
            <person name="Hosoyama A."/>
            <person name="Ichikawa N."/>
            <person name="Kimura A."/>
            <person name="Kitahashi Y."/>
            <person name="Komaki H."/>
            <person name="Uohara A."/>
        </authorList>
    </citation>
    <scope>NUCLEOTIDE SEQUENCE [LARGE SCALE GENOMIC DNA]</scope>
    <source>
        <strain evidence="5 6">NBRC 3934</strain>
    </source>
</reference>
<protein>
    <recommendedName>
        <fullName evidence="4">Beta/gamma crystallin 'Greek key' domain-containing protein</fullName>
    </recommendedName>
</protein>
<dbReference type="SUPFAM" id="SSF49695">
    <property type="entry name" value="gamma-Crystallin-like"/>
    <property type="match status" value="1"/>
</dbReference>
<dbReference type="AlphaFoldDB" id="A0A5J4L730"/>
<dbReference type="Proteomes" id="UP000325598">
    <property type="component" value="Unassembled WGS sequence"/>
</dbReference>
<keyword evidence="6" id="KW-1185">Reference proteome</keyword>
<dbReference type="InterPro" id="IPR011024">
    <property type="entry name" value="G_crystallin-like"/>
</dbReference>